<evidence type="ECO:0000259" key="1">
    <source>
        <dbReference type="Pfam" id="PF01796"/>
    </source>
</evidence>
<dbReference type="InterPro" id="IPR012340">
    <property type="entry name" value="NA-bd_OB-fold"/>
</dbReference>
<dbReference type="RefSeq" id="WP_235864514.1">
    <property type="nucleotide sequence ID" value="NZ_OBQC01000002.1"/>
</dbReference>
<proteinExistence type="predicted"/>
<dbReference type="EMBL" id="OBQC01000002">
    <property type="protein sequence ID" value="SOC36274.1"/>
    <property type="molecule type" value="Genomic_DNA"/>
</dbReference>
<name>A0A285U2V5_9BACL</name>
<dbReference type="Pfam" id="PF01796">
    <property type="entry name" value="OB_ChsH2_C"/>
    <property type="match status" value="1"/>
</dbReference>
<sequence length="109" mass="11874">MMKVYECCGIESVTKKVYCSSCGKEITNEIDVPEEGTVYSYTVIQVPPAQFAHLAPYTVALIQLKNSKAKVTARILESVAIGDQVKLDSIVDGAYVFKKVGSSKVLHNS</sequence>
<dbReference type="InterPro" id="IPR052513">
    <property type="entry name" value="Thioester_dehydratase-like"/>
</dbReference>
<organism evidence="2 3">
    <name type="scientific">Ureibacillus acetophenoni</name>
    <dbReference type="NCBI Taxonomy" id="614649"/>
    <lineage>
        <taxon>Bacteria</taxon>
        <taxon>Bacillati</taxon>
        <taxon>Bacillota</taxon>
        <taxon>Bacilli</taxon>
        <taxon>Bacillales</taxon>
        <taxon>Caryophanaceae</taxon>
        <taxon>Ureibacillus</taxon>
    </lineage>
</organism>
<evidence type="ECO:0000313" key="2">
    <source>
        <dbReference type="EMBL" id="SOC36274.1"/>
    </source>
</evidence>
<keyword evidence="3" id="KW-1185">Reference proteome</keyword>
<feature type="domain" description="ChsH2 C-terminal OB-fold" evidence="1">
    <location>
        <begin position="30"/>
        <end position="87"/>
    </location>
</feature>
<dbReference type="PANTHER" id="PTHR34075:SF5">
    <property type="entry name" value="BLR3430 PROTEIN"/>
    <property type="match status" value="1"/>
</dbReference>
<reference evidence="3" key="1">
    <citation type="submission" date="2017-08" db="EMBL/GenBank/DDBJ databases">
        <authorList>
            <person name="Varghese N."/>
            <person name="Submissions S."/>
        </authorList>
    </citation>
    <scope>NUCLEOTIDE SEQUENCE [LARGE SCALE GENOMIC DNA]</scope>
    <source>
        <strain evidence="3">JC23</strain>
    </source>
</reference>
<gene>
    <name evidence="2" type="ORF">SAMN05877842_102190</name>
</gene>
<evidence type="ECO:0000313" key="3">
    <source>
        <dbReference type="Proteomes" id="UP000219252"/>
    </source>
</evidence>
<dbReference type="Proteomes" id="UP000219252">
    <property type="component" value="Unassembled WGS sequence"/>
</dbReference>
<accession>A0A285U2V5</accession>
<dbReference type="SUPFAM" id="SSF50249">
    <property type="entry name" value="Nucleic acid-binding proteins"/>
    <property type="match status" value="1"/>
</dbReference>
<dbReference type="PANTHER" id="PTHR34075">
    <property type="entry name" value="BLR3430 PROTEIN"/>
    <property type="match status" value="1"/>
</dbReference>
<dbReference type="AlphaFoldDB" id="A0A285U2V5"/>
<protein>
    <recommendedName>
        <fullName evidence="1">ChsH2 C-terminal OB-fold domain-containing protein</fullName>
    </recommendedName>
</protein>
<dbReference type="InterPro" id="IPR002878">
    <property type="entry name" value="ChsH2_C"/>
</dbReference>